<dbReference type="Proteomes" id="UP000660381">
    <property type="component" value="Unassembled WGS sequence"/>
</dbReference>
<evidence type="ECO:0000313" key="14">
    <source>
        <dbReference type="EMBL" id="MBD2690259.1"/>
    </source>
</evidence>
<evidence type="ECO:0000256" key="12">
    <source>
        <dbReference type="SAM" id="Phobius"/>
    </source>
</evidence>
<evidence type="ECO:0000256" key="9">
    <source>
        <dbReference type="ARBA" id="ARBA00022989"/>
    </source>
</evidence>
<dbReference type="Gene3D" id="3.30.2010.10">
    <property type="entry name" value="Metalloproteases ('zincins'), catalytic domain"/>
    <property type="match status" value="1"/>
</dbReference>
<feature type="transmembrane region" description="Helical" evidence="12">
    <location>
        <begin position="38"/>
        <end position="60"/>
    </location>
</feature>
<comment type="cofactor">
    <cofactor evidence="1">
        <name>Zn(2+)</name>
        <dbReference type="ChEBI" id="CHEBI:29105"/>
    </cofactor>
</comment>
<keyword evidence="7" id="KW-0378">Hydrolase</keyword>
<sequence length="639" mass="74601">MSMTQEQFENLVKNTEEFARKYPRKYLFYLKLLANMGYAYIIALIILPLVFAGVLIWLGFFFPLSISAGIINVVFICLGILLPSISLTVFKSLKVYFQKPKGLKLIHKDAPALFYLIDNLTSNLKAPKFDHIILTGEFNAGVVQIPSSLILHHNYLILGLPLMCALSLEEFQSILAHELGHLSRNHSQLQGQIYLVRQTWYQVWENLKKYSESSTFMINTFINWYAPFLYGYSFYLSRMNEYEADHCAVEITGSENLAKALINIHIIDRHLEMSFWQPLYKQSYHQNSTPNKVYTELYSTLEKGCLLEEKAKLFDLELDQRTNYEDTHPCLSERLAFLGYNPLCEGQLKISEYRTINAAQKLLGNYLENCITYLNREWQQKMSFQWNIWYEQYQELQMSLKHLENQSHNQKLEISKQWNLACLTKNFVGDKAAIPQLQGVLEIDPKHSDANYMLGNIFLELGDVQGIDYIETAFKYDYRKIASGCELIRVFMRQQGNFELADQYRERGDHNYRLSLLAEEERLIIDAKDTFKPHHLPNNIIKILSRKLSDYPQMKEAYLVQKALKYFPEQPLYILGVVRKGFLGEEYSDELDQELINELYLDLNFSESLNIIPLIPLNFWSSNLKRVLSCVPNSKIIFD</sequence>
<keyword evidence="15" id="KW-1185">Reference proteome</keyword>
<keyword evidence="3" id="KW-1003">Cell membrane</keyword>
<keyword evidence="6" id="KW-0479">Metal-binding</keyword>
<dbReference type="InterPro" id="IPR050083">
    <property type="entry name" value="HtpX_protease"/>
</dbReference>
<protein>
    <submittedName>
        <fullName evidence="14">M48 family metalloprotease</fullName>
    </submittedName>
</protein>
<dbReference type="InterPro" id="IPR011990">
    <property type="entry name" value="TPR-like_helical_dom_sf"/>
</dbReference>
<evidence type="ECO:0000256" key="2">
    <source>
        <dbReference type="ARBA" id="ARBA00004651"/>
    </source>
</evidence>
<feature type="domain" description="Peptidase M48" evidence="13">
    <location>
        <begin position="162"/>
        <end position="338"/>
    </location>
</feature>
<evidence type="ECO:0000256" key="6">
    <source>
        <dbReference type="ARBA" id="ARBA00022723"/>
    </source>
</evidence>
<evidence type="ECO:0000256" key="10">
    <source>
        <dbReference type="ARBA" id="ARBA00023049"/>
    </source>
</evidence>
<evidence type="ECO:0000313" key="15">
    <source>
        <dbReference type="Proteomes" id="UP000660381"/>
    </source>
</evidence>
<evidence type="ECO:0000256" key="5">
    <source>
        <dbReference type="ARBA" id="ARBA00022692"/>
    </source>
</evidence>
<dbReference type="PANTHER" id="PTHR43221">
    <property type="entry name" value="PROTEASE HTPX"/>
    <property type="match status" value="1"/>
</dbReference>
<evidence type="ECO:0000256" key="4">
    <source>
        <dbReference type="ARBA" id="ARBA00022670"/>
    </source>
</evidence>
<gene>
    <name evidence="14" type="ORF">H6G68_00565</name>
</gene>
<proteinExistence type="predicted"/>
<dbReference type="GO" id="GO:0008237">
    <property type="term" value="F:metallopeptidase activity"/>
    <property type="evidence" value="ECO:0007669"/>
    <property type="project" value="UniProtKB-KW"/>
</dbReference>
<reference evidence="14 15" key="1">
    <citation type="journal article" date="2020" name="ISME J.">
        <title>Comparative genomics reveals insights into cyanobacterial evolution and habitat adaptation.</title>
        <authorList>
            <person name="Chen M.Y."/>
            <person name="Teng W.K."/>
            <person name="Zhao L."/>
            <person name="Hu C.X."/>
            <person name="Zhou Y.K."/>
            <person name="Han B.P."/>
            <person name="Song L.R."/>
            <person name="Shu W.S."/>
        </authorList>
    </citation>
    <scope>NUCLEOTIDE SEQUENCE [LARGE SCALE GENOMIC DNA]</scope>
    <source>
        <strain evidence="14 15">FACHB-362</strain>
    </source>
</reference>
<comment type="caution">
    <text evidence="14">The sequence shown here is derived from an EMBL/GenBank/DDBJ whole genome shotgun (WGS) entry which is preliminary data.</text>
</comment>
<accession>A0ABR8IYL0</accession>
<dbReference type="EMBL" id="JACJTQ010000001">
    <property type="protein sequence ID" value="MBD2690259.1"/>
    <property type="molecule type" value="Genomic_DNA"/>
</dbReference>
<keyword evidence="5 12" id="KW-0812">Transmembrane</keyword>
<evidence type="ECO:0000256" key="8">
    <source>
        <dbReference type="ARBA" id="ARBA00022833"/>
    </source>
</evidence>
<name>A0ABR8IYL0_9NOST</name>
<keyword evidence="11 12" id="KW-0472">Membrane</keyword>
<evidence type="ECO:0000259" key="13">
    <source>
        <dbReference type="Pfam" id="PF01435"/>
    </source>
</evidence>
<comment type="subcellular location">
    <subcellularLocation>
        <location evidence="2">Cell membrane</location>
        <topology evidence="2">Multi-pass membrane protein</topology>
    </subcellularLocation>
</comment>
<feature type="transmembrane region" description="Helical" evidence="12">
    <location>
        <begin position="66"/>
        <end position="90"/>
    </location>
</feature>
<keyword evidence="9 12" id="KW-1133">Transmembrane helix</keyword>
<keyword evidence="8" id="KW-0862">Zinc</keyword>
<dbReference type="PANTHER" id="PTHR43221:SF1">
    <property type="entry name" value="PROTEASE HTPX"/>
    <property type="match status" value="1"/>
</dbReference>
<dbReference type="SUPFAM" id="SSF48452">
    <property type="entry name" value="TPR-like"/>
    <property type="match status" value="1"/>
</dbReference>
<evidence type="ECO:0000256" key="3">
    <source>
        <dbReference type="ARBA" id="ARBA00022475"/>
    </source>
</evidence>
<keyword evidence="10 14" id="KW-0482">Metalloprotease</keyword>
<evidence type="ECO:0000256" key="7">
    <source>
        <dbReference type="ARBA" id="ARBA00022801"/>
    </source>
</evidence>
<dbReference type="Pfam" id="PF01435">
    <property type="entry name" value="Peptidase_M48"/>
    <property type="match status" value="1"/>
</dbReference>
<evidence type="ECO:0000256" key="1">
    <source>
        <dbReference type="ARBA" id="ARBA00001947"/>
    </source>
</evidence>
<dbReference type="CDD" id="cd07328">
    <property type="entry name" value="M48_Ste24p_like"/>
    <property type="match status" value="1"/>
</dbReference>
<organism evidence="14 15">
    <name type="scientific">Anabaena catenula FACHB-362</name>
    <dbReference type="NCBI Taxonomy" id="2692877"/>
    <lineage>
        <taxon>Bacteria</taxon>
        <taxon>Bacillati</taxon>
        <taxon>Cyanobacteriota</taxon>
        <taxon>Cyanophyceae</taxon>
        <taxon>Nostocales</taxon>
        <taxon>Nostocaceae</taxon>
        <taxon>Anabaena</taxon>
    </lineage>
</organism>
<evidence type="ECO:0000256" key="11">
    <source>
        <dbReference type="ARBA" id="ARBA00023136"/>
    </source>
</evidence>
<keyword evidence="4" id="KW-0645">Protease</keyword>
<dbReference type="InterPro" id="IPR001915">
    <property type="entry name" value="Peptidase_M48"/>
</dbReference>